<comment type="function">
    <text evidence="1">Required for the transposition of the insertion element.</text>
</comment>
<dbReference type="Pfam" id="PF10551">
    <property type="entry name" value="MULE"/>
    <property type="match status" value="1"/>
</dbReference>
<dbReference type="InterPro" id="IPR001207">
    <property type="entry name" value="Transposase_mutator"/>
</dbReference>
<name>A0AAX1L8Q9_9CORY</name>
<dbReference type="AlphaFoldDB" id="A0AAX1L8Q9"/>
<dbReference type="PANTHER" id="PTHR33217">
    <property type="entry name" value="TRANSPOSASE FOR INSERTION SEQUENCE ELEMENT IS1081"/>
    <property type="match status" value="1"/>
</dbReference>
<evidence type="ECO:0000256" key="2">
    <source>
        <dbReference type="ARBA" id="ARBA00010961"/>
    </source>
</evidence>
<evidence type="ECO:0000256" key="1">
    <source>
        <dbReference type="ARBA" id="ARBA00002190"/>
    </source>
</evidence>
<dbReference type="NCBIfam" id="NF033544">
    <property type="entry name" value="transpos_IS1249"/>
    <property type="match status" value="1"/>
</dbReference>
<sequence length="404" mass="46378">MSTPRPNCPVCHGPMKRNSKTAKGTPRWRCKNPDCGASTTKSNTDAIHTARFRVFMDWIMGTRSLDQIAASHKHGLRTLTRWFKPFWAVQIPDNTDHHRVYDQIFIDGTYFNTNCLLVASTTDHVVAWHWCFTEDAYAYSQLLNKLAPPKVVTTDGQKGALKAIKNCWPDTRIQRCLVHVKRNIQTYVTLNPQTPAGKALRKLSLDLLRITTTDQATEWVINLQKFHTVFRDWLNEKTYLKDITDESLIPKSKRNNKKWWYTHYRTRSAYTLLERLVRNHHLFTYLTPPDEVSERKATTNSLEGGINAAIKTLLHNHRGLPEGHQRVICDWWLYLHTQLPGDTEKIARQQHWGQAGLAKAQAIITQEHEATYGNADGRPATYDTAIDSTPTNSIGIRKGWAGRN</sequence>
<keyword evidence="4" id="KW-0238">DNA-binding</keyword>
<dbReference type="GO" id="GO:0003677">
    <property type="term" value="F:DNA binding"/>
    <property type="evidence" value="ECO:0007669"/>
    <property type="project" value="UniProtKB-KW"/>
</dbReference>
<keyword evidence="5" id="KW-0233">DNA recombination</keyword>
<evidence type="ECO:0000313" key="8">
    <source>
        <dbReference type="Proteomes" id="UP000617681"/>
    </source>
</evidence>
<evidence type="ECO:0000256" key="5">
    <source>
        <dbReference type="ARBA" id="ARBA00023172"/>
    </source>
</evidence>
<comment type="similarity">
    <text evidence="2">Belongs to the transposase mutator family.</text>
</comment>
<reference evidence="7" key="1">
    <citation type="submission" date="2021-02" db="EMBL/GenBank/DDBJ databases">
        <title>FDA dAtabase for Regulatory Grade micrObial Sequences (FDA-ARGOS): Supporting development and validation of Infectious Disease Dx tests.</title>
        <authorList>
            <person name="Sproer C."/>
            <person name="Gronow S."/>
            <person name="Severitt S."/>
            <person name="Schroder I."/>
            <person name="Tallon L."/>
            <person name="Sadzewicz L."/>
            <person name="Zhao X."/>
            <person name="Boylan J."/>
            <person name="Ott S."/>
            <person name="Bowen H."/>
            <person name="Vavikolanu K."/>
            <person name="Mehta A."/>
            <person name="Aluvathingal J."/>
            <person name="Nadendla S."/>
            <person name="Lowell S."/>
            <person name="Myers T."/>
            <person name="Yan Y."/>
            <person name="Sichtig H."/>
        </authorList>
    </citation>
    <scope>NUCLEOTIDE SEQUENCE</scope>
    <source>
        <strain evidence="7">FDAARGOS_1191</strain>
    </source>
</reference>
<organism evidence="7 8">
    <name type="scientific">Corynebacterium glucuronolyticum</name>
    <dbReference type="NCBI Taxonomy" id="39791"/>
    <lineage>
        <taxon>Bacteria</taxon>
        <taxon>Bacillati</taxon>
        <taxon>Actinomycetota</taxon>
        <taxon>Actinomycetes</taxon>
        <taxon>Mycobacteriales</taxon>
        <taxon>Corynebacteriaceae</taxon>
        <taxon>Corynebacterium</taxon>
    </lineage>
</organism>
<dbReference type="PANTHER" id="PTHR33217:SF9">
    <property type="entry name" value="MUTATOR FAMILY TRANSPOSASE"/>
    <property type="match status" value="1"/>
</dbReference>
<dbReference type="GO" id="GO:0004803">
    <property type="term" value="F:transposase activity"/>
    <property type="evidence" value="ECO:0007669"/>
    <property type="project" value="InterPro"/>
</dbReference>
<evidence type="ECO:0000256" key="4">
    <source>
        <dbReference type="ARBA" id="ARBA00023125"/>
    </source>
</evidence>
<feature type="domain" description="MULE transposase" evidence="6">
    <location>
        <begin position="108"/>
        <end position="183"/>
    </location>
</feature>
<gene>
    <name evidence="7" type="ORF">I6J21_00960</name>
</gene>
<evidence type="ECO:0000313" key="7">
    <source>
        <dbReference type="EMBL" id="QRP70780.1"/>
    </source>
</evidence>
<dbReference type="InterPro" id="IPR048004">
    <property type="entry name" value="IS1249_transpos"/>
</dbReference>
<evidence type="ECO:0000256" key="3">
    <source>
        <dbReference type="ARBA" id="ARBA00022578"/>
    </source>
</evidence>
<dbReference type="GO" id="GO:0006313">
    <property type="term" value="P:DNA transposition"/>
    <property type="evidence" value="ECO:0007669"/>
    <property type="project" value="InterPro"/>
</dbReference>
<accession>A0AAX1L8Q9</accession>
<dbReference type="EMBL" id="CP069534">
    <property type="protein sequence ID" value="QRP70780.1"/>
    <property type="molecule type" value="Genomic_DNA"/>
</dbReference>
<dbReference type="InterPro" id="IPR018289">
    <property type="entry name" value="MULE_transposase_dom"/>
</dbReference>
<evidence type="ECO:0000259" key="6">
    <source>
        <dbReference type="Pfam" id="PF10551"/>
    </source>
</evidence>
<protein>
    <submittedName>
        <fullName evidence="7">IS1249 family transposase</fullName>
    </submittedName>
</protein>
<keyword evidence="3" id="KW-0815">Transposition</keyword>
<proteinExistence type="inferred from homology"/>
<dbReference type="Proteomes" id="UP000617681">
    <property type="component" value="Chromosome"/>
</dbReference>